<accession>A0AAD3R0Y3</accession>
<reference evidence="1" key="1">
    <citation type="submission" date="2022-08" db="EMBL/GenBank/DDBJ databases">
        <title>Genome sequencing of akame (Lates japonicus).</title>
        <authorList>
            <person name="Hashiguchi Y."/>
            <person name="Takahashi H."/>
        </authorList>
    </citation>
    <scope>NUCLEOTIDE SEQUENCE</scope>
    <source>
        <strain evidence="1">Kochi</strain>
    </source>
</reference>
<evidence type="ECO:0000313" key="1">
    <source>
        <dbReference type="EMBL" id="GLD50880.1"/>
    </source>
</evidence>
<name>A0AAD3R0Y3_LATJO</name>
<dbReference type="GO" id="GO:0003677">
    <property type="term" value="F:DNA binding"/>
    <property type="evidence" value="ECO:0007669"/>
    <property type="project" value="UniProtKB-KW"/>
</dbReference>
<dbReference type="Proteomes" id="UP001279410">
    <property type="component" value="Unassembled WGS sequence"/>
</dbReference>
<comment type="caution">
    <text evidence="1">The sequence shown here is derived from an EMBL/GenBank/DDBJ whole genome shotgun (WGS) entry which is preliminary data.</text>
</comment>
<dbReference type="AlphaFoldDB" id="A0AAD3R0Y3"/>
<proteinExistence type="predicted"/>
<keyword evidence="2" id="KW-1185">Reference proteome</keyword>
<gene>
    <name evidence="1" type="ORF">AKAME5_002805100</name>
</gene>
<evidence type="ECO:0000313" key="2">
    <source>
        <dbReference type="Proteomes" id="UP001279410"/>
    </source>
</evidence>
<organism evidence="1 2">
    <name type="scientific">Lates japonicus</name>
    <name type="common">Japanese lates</name>
    <dbReference type="NCBI Taxonomy" id="270547"/>
    <lineage>
        <taxon>Eukaryota</taxon>
        <taxon>Metazoa</taxon>
        <taxon>Chordata</taxon>
        <taxon>Craniata</taxon>
        <taxon>Vertebrata</taxon>
        <taxon>Euteleostomi</taxon>
        <taxon>Actinopterygii</taxon>
        <taxon>Neopterygii</taxon>
        <taxon>Teleostei</taxon>
        <taxon>Neoteleostei</taxon>
        <taxon>Acanthomorphata</taxon>
        <taxon>Carangaria</taxon>
        <taxon>Carangaria incertae sedis</taxon>
        <taxon>Centropomidae</taxon>
        <taxon>Lates</taxon>
    </lineage>
</organism>
<dbReference type="EMBL" id="BRZM01003604">
    <property type="protein sequence ID" value="GLD50880.1"/>
    <property type="molecule type" value="Genomic_DNA"/>
</dbReference>
<keyword evidence="1" id="KW-0371">Homeobox</keyword>
<keyword evidence="1" id="KW-0238">DNA-binding</keyword>
<sequence>MRCLAWIQAISGQARALLQEQALLCLWKKPRREGSAGARTRGQAPPCMLKVKQLAETLKQELNSTMTQVVDTVVKVFAKPPRPYTQAFPHFPYLLKDFLLLSMETIPISTPNQEAGARR</sequence>
<protein>
    <submittedName>
        <fullName evidence="1">Prospero homeobox protein 1-like protein</fullName>
    </submittedName>
</protein>